<dbReference type="OrthoDB" id="662138at2"/>
<sequence>MKIKALLVALFTFSFANAQQVDNRGMYDKKDFEHIEIGWLNPLKNEPAKPITENGWSYPVNQTDMGIKIGTWLQQTYTPIGLLGELKLDLFRPPASKYKGTKYYGADEAEKDNRLALPNSYGALAKFHLCLSKTSTHKFFPTPGNHCYTRLDIMANNVELITKQVIALSTPTDYYCTMPDYTVGQKGEYEKDWLDEMTAYRNFTGSPNLQPYRHYLFPVGNQLSYVVIMTRNRQPLPFEQVTVAELLRQLESQFPKLHQFALNRKLIYENYLENAKKGMQVLKEQLKQQENKFVYFNTIERQIDIIDLANIGSNGKLPNWIQTEKNTQNLDRWGKAVSSSTNYPLLRLKKGVKEDCAAGGPQWLVFKMDGPINAGYGGAVQLMDNFVNRFNYDYVYRYFFGKDKVIEPYQPLGLSFKEKEQRASAASELSAAAKKNAADKTVLFFEDFSNTAVGAAPQSWKTQRSEISGEQPVVATLDKVEGKWLRLKRNAAPKNFPQNINGDFELSYDLLVQKGDVPWGTPGIDVQLKFSGNAGEKNVILNVSPGDMNRADAAGWIMINGLATCKVSNYYSVTGFTGSKPVNKATVSLQKKGESILITCNNSKVYECNTAFSPGMVLKDLNFYVNEKNQFYISNIHIKKL</sequence>
<dbReference type="STRING" id="687842.ASU31_14150"/>
<proteinExistence type="predicted"/>
<gene>
    <name evidence="2" type="ORF">ASU31_14150</name>
</gene>
<evidence type="ECO:0000313" key="2">
    <source>
        <dbReference type="EMBL" id="KRT15488.1"/>
    </source>
</evidence>
<feature type="signal peptide" evidence="1">
    <location>
        <begin position="1"/>
        <end position="18"/>
    </location>
</feature>
<dbReference type="EMBL" id="LMZQ01000009">
    <property type="protein sequence ID" value="KRT15488.1"/>
    <property type="molecule type" value="Genomic_DNA"/>
</dbReference>
<organism evidence="2 3">
    <name type="scientific">Pedobacter ginsenosidimutans</name>
    <dbReference type="NCBI Taxonomy" id="687842"/>
    <lineage>
        <taxon>Bacteria</taxon>
        <taxon>Pseudomonadati</taxon>
        <taxon>Bacteroidota</taxon>
        <taxon>Sphingobacteriia</taxon>
        <taxon>Sphingobacteriales</taxon>
        <taxon>Sphingobacteriaceae</taxon>
        <taxon>Pedobacter</taxon>
    </lineage>
</organism>
<reference evidence="2 3" key="1">
    <citation type="submission" date="2015-11" db="EMBL/GenBank/DDBJ databases">
        <title>Sequence of Pedobacter ginsenosidimutans.</title>
        <authorList>
            <person name="Carson E."/>
            <person name="Keyser V."/>
            <person name="Newman J."/>
            <person name="Miller J."/>
        </authorList>
    </citation>
    <scope>NUCLEOTIDE SEQUENCE [LARGE SCALE GENOMIC DNA]</scope>
    <source>
        <strain evidence="2 3">KACC 14530</strain>
    </source>
</reference>
<feature type="chain" id="PRO_5006665495" evidence="1">
    <location>
        <begin position="19"/>
        <end position="641"/>
    </location>
</feature>
<keyword evidence="1" id="KW-0732">Signal</keyword>
<name>A0A0T5VNS0_9SPHI</name>
<evidence type="ECO:0000313" key="3">
    <source>
        <dbReference type="Proteomes" id="UP000051950"/>
    </source>
</evidence>
<dbReference type="Proteomes" id="UP000051950">
    <property type="component" value="Unassembled WGS sequence"/>
</dbReference>
<dbReference type="RefSeq" id="WP_057932937.1">
    <property type="nucleotide sequence ID" value="NZ_LMZQ01000009.1"/>
</dbReference>
<dbReference type="AlphaFoldDB" id="A0A0T5VNS0"/>
<comment type="caution">
    <text evidence="2">The sequence shown here is derived from an EMBL/GenBank/DDBJ whole genome shotgun (WGS) entry which is preliminary data.</text>
</comment>
<protein>
    <submittedName>
        <fullName evidence="2">Uncharacterized protein</fullName>
    </submittedName>
</protein>
<keyword evidence="3" id="KW-1185">Reference proteome</keyword>
<accession>A0A0T5VNS0</accession>
<evidence type="ECO:0000256" key="1">
    <source>
        <dbReference type="SAM" id="SignalP"/>
    </source>
</evidence>